<protein>
    <submittedName>
        <fullName evidence="2">Uncharacterized protein</fullName>
    </submittedName>
</protein>
<organism evidence="2 3">
    <name type="scientific">Rhizoctonia solani</name>
    <dbReference type="NCBI Taxonomy" id="456999"/>
    <lineage>
        <taxon>Eukaryota</taxon>
        <taxon>Fungi</taxon>
        <taxon>Dikarya</taxon>
        <taxon>Basidiomycota</taxon>
        <taxon>Agaricomycotina</taxon>
        <taxon>Agaricomycetes</taxon>
        <taxon>Cantharellales</taxon>
        <taxon>Ceratobasidiaceae</taxon>
        <taxon>Rhizoctonia</taxon>
    </lineage>
</organism>
<evidence type="ECO:0000313" key="3">
    <source>
        <dbReference type="Proteomes" id="UP000663853"/>
    </source>
</evidence>
<dbReference type="EMBL" id="CAJMXA010000336">
    <property type="protein sequence ID" value="CAE6426667.1"/>
    <property type="molecule type" value="Genomic_DNA"/>
</dbReference>
<accession>A0A8H3AHU4</accession>
<name>A0A8H3AHU4_9AGAM</name>
<evidence type="ECO:0000256" key="1">
    <source>
        <dbReference type="SAM" id="MobiDB-lite"/>
    </source>
</evidence>
<comment type="caution">
    <text evidence="2">The sequence shown here is derived from an EMBL/GenBank/DDBJ whole genome shotgun (WGS) entry which is preliminary data.</text>
</comment>
<evidence type="ECO:0000313" key="2">
    <source>
        <dbReference type="EMBL" id="CAE6426667.1"/>
    </source>
</evidence>
<sequence>MSSSTQVAVSPANIPNVRRRPIWRAGSLIAQSAFGLVNIPGLKEAALFAQEGAKAPKPDVIQAPKWNDEQARKHIDVLKGILARVNASSTTRSRLHFSVPLSIEQGGPDEVESSRQDVEAHKAEPEKTLSEKDSSKLARQSDIARFLAQRNQRIAERIPGFCAPDRPRPHTLAF</sequence>
<dbReference type="Proteomes" id="UP000663853">
    <property type="component" value="Unassembled WGS sequence"/>
</dbReference>
<gene>
    <name evidence="2" type="ORF">RDB_LOCUS19047</name>
</gene>
<reference evidence="2" key="1">
    <citation type="submission" date="2021-01" db="EMBL/GenBank/DDBJ databases">
        <authorList>
            <person name="Kaushik A."/>
        </authorList>
    </citation>
    <scope>NUCLEOTIDE SEQUENCE</scope>
    <source>
        <strain evidence="2">AG6-10EEA</strain>
    </source>
</reference>
<proteinExistence type="predicted"/>
<dbReference type="AlphaFoldDB" id="A0A8H3AHU4"/>
<feature type="region of interest" description="Disordered" evidence="1">
    <location>
        <begin position="103"/>
        <end position="137"/>
    </location>
</feature>
<feature type="compositionally biased region" description="Basic and acidic residues" evidence="1">
    <location>
        <begin position="112"/>
        <end position="136"/>
    </location>
</feature>